<dbReference type="EMBL" id="VUNI01000012">
    <property type="protein sequence ID" value="MST74979.1"/>
    <property type="molecule type" value="Genomic_DNA"/>
</dbReference>
<dbReference type="GO" id="GO:0050071">
    <property type="term" value="F:phosphatidylglycerol lysyltransferase activity"/>
    <property type="evidence" value="ECO:0007669"/>
    <property type="project" value="UniProtKB-EC"/>
</dbReference>
<feature type="transmembrane region" description="Helical" evidence="6">
    <location>
        <begin position="318"/>
        <end position="336"/>
    </location>
</feature>
<dbReference type="EC" id="2.3.2.3" evidence="6"/>
<keyword evidence="4 6" id="KW-1133">Transmembrane helix</keyword>
<protein>
    <recommendedName>
        <fullName evidence="6">Phosphatidylglycerol lysyltransferase</fullName>
        <ecNumber evidence="6">2.3.2.3</ecNumber>
    </recommendedName>
    <alternativeName>
        <fullName evidence="6">Lysylphosphatidylglycerol synthase</fullName>
    </alternativeName>
</protein>
<keyword evidence="6" id="KW-0046">Antibiotic resistance</keyword>
<sequence length="345" mass="38448">MSTKAKRVLEILFFLGIMGLTLYAIFYKQNPMQILGALRQMKPVYGLFAFLLGIAFVSLEGTMIWFLLHGLHGKSGLFQCIGYSFIGFFYSGITPSATGGQPMQLYYMQKDGNRASDSTVVLMTVALIYKLVLVLVGAGILLGWSAPLHEHLGKYYYLFLIGIGLNTLLVLLIWAVMICPGVIRRLMQGVEHLLVRLGIWKADAHRMDSIEGFIQSYQNAVDFLRENPLKIGIVVLLTFVQRSTLFVLTYMIYLGFGLHGAAPMTVILLQASVYIAVDMLPIPGAQGITELMYQAVFSGVFTGGWLLPSMLVSRAENFYLLLIISMVIAIVSWRNGKRKKKVYAS</sequence>
<evidence type="ECO:0000256" key="2">
    <source>
        <dbReference type="ARBA" id="ARBA00022475"/>
    </source>
</evidence>
<evidence type="ECO:0000313" key="8">
    <source>
        <dbReference type="Proteomes" id="UP000474024"/>
    </source>
</evidence>
<evidence type="ECO:0000313" key="7">
    <source>
        <dbReference type="EMBL" id="MST74979.1"/>
    </source>
</evidence>
<keyword evidence="8" id="KW-1185">Reference proteome</keyword>
<gene>
    <name evidence="6" type="primary">mprF</name>
    <name evidence="7" type="ORF">FYJ75_08040</name>
</gene>
<dbReference type="Proteomes" id="UP000474024">
    <property type="component" value="Unassembled WGS sequence"/>
</dbReference>
<comment type="similarity">
    <text evidence="6">Belongs to the LPG synthase family.</text>
</comment>
<evidence type="ECO:0000256" key="3">
    <source>
        <dbReference type="ARBA" id="ARBA00022692"/>
    </source>
</evidence>
<dbReference type="AlphaFoldDB" id="A0A6L5YSP3"/>
<evidence type="ECO:0000256" key="4">
    <source>
        <dbReference type="ARBA" id="ARBA00022989"/>
    </source>
</evidence>
<feature type="transmembrane region" description="Helical" evidence="6">
    <location>
        <begin position="120"/>
        <end position="144"/>
    </location>
</feature>
<dbReference type="GO" id="GO:0046677">
    <property type="term" value="P:response to antibiotic"/>
    <property type="evidence" value="ECO:0007669"/>
    <property type="project" value="UniProtKB-KW"/>
</dbReference>
<dbReference type="RefSeq" id="WP_154429946.1">
    <property type="nucleotide sequence ID" value="NZ_VUNI01000012.1"/>
</dbReference>
<dbReference type="PANTHER" id="PTHR37693">
    <property type="entry name" value="PHOSPHATIDYLGLYCEROL LYSYLTRANSFERASE"/>
    <property type="match status" value="1"/>
</dbReference>
<accession>A0A6L5YSP3</accession>
<proteinExistence type="inferred from homology"/>
<dbReference type="GO" id="GO:0006629">
    <property type="term" value="P:lipid metabolic process"/>
    <property type="evidence" value="ECO:0007669"/>
    <property type="project" value="UniProtKB-KW"/>
</dbReference>
<dbReference type="InterPro" id="IPR022791">
    <property type="entry name" value="L-PG_synthase/AglD"/>
</dbReference>
<keyword evidence="5 6" id="KW-0472">Membrane</keyword>
<organism evidence="7 8">
    <name type="scientific">Roseburia porci</name>
    <dbReference type="NCBI Taxonomy" id="2605790"/>
    <lineage>
        <taxon>Bacteria</taxon>
        <taxon>Bacillati</taxon>
        <taxon>Bacillota</taxon>
        <taxon>Clostridia</taxon>
        <taxon>Lachnospirales</taxon>
        <taxon>Lachnospiraceae</taxon>
        <taxon>Roseburia</taxon>
    </lineage>
</organism>
<reference evidence="7 8" key="1">
    <citation type="submission" date="2019-08" db="EMBL/GenBank/DDBJ databases">
        <title>In-depth cultivation of the pig gut microbiome towards novel bacterial diversity and tailored functional studies.</title>
        <authorList>
            <person name="Wylensek D."/>
            <person name="Hitch T.C.A."/>
            <person name="Clavel T."/>
        </authorList>
    </citation>
    <scope>NUCLEOTIDE SEQUENCE [LARGE SCALE GENOMIC DNA]</scope>
    <source>
        <strain evidence="7 8">MUC/MUC-530-WT-4D</strain>
    </source>
</reference>
<dbReference type="NCBIfam" id="TIGR00374">
    <property type="entry name" value="flippase-like domain"/>
    <property type="match status" value="1"/>
</dbReference>
<name>A0A6L5YSP3_9FIRM</name>
<comment type="caution">
    <text evidence="7">The sequence shown here is derived from an EMBL/GenBank/DDBJ whole genome shotgun (WGS) entry which is preliminary data.</text>
</comment>
<comment type="subcellular location">
    <subcellularLocation>
        <location evidence="1 6">Cell membrane</location>
        <topology evidence="1 6">Multi-pass membrane protein</topology>
    </subcellularLocation>
</comment>
<evidence type="ECO:0000256" key="6">
    <source>
        <dbReference type="RuleBase" id="RU363042"/>
    </source>
</evidence>
<dbReference type="PANTHER" id="PTHR37693:SF1">
    <property type="entry name" value="INTEGRAL MEMBRANE PROTEIN"/>
    <property type="match status" value="1"/>
</dbReference>
<evidence type="ECO:0000256" key="5">
    <source>
        <dbReference type="ARBA" id="ARBA00023136"/>
    </source>
</evidence>
<dbReference type="Pfam" id="PF03706">
    <property type="entry name" value="LPG_synthase_TM"/>
    <property type="match status" value="1"/>
</dbReference>
<keyword evidence="6" id="KW-0443">Lipid metabolism</keyword>
<feature type="transmembrane region" description="Helical" evidence="6">
    <location>
        <begin position="156"/>
        <end position="178"/>
    </location>
</feature>
<comment type="catalytic activity">
    <reaction evidence="6">
        <text>L-lysyl-tRNA(Lys) + a 1,2-diacyl-sn-glycero-3-phospho-(1'-sn-glycerol) = a 1,2-diacyl-sn-glycero-3-phospho-1'-(3'-O-L-lysyl)-sn-glycerol + tRNA(Lys)</text>
        <dbReference type="Rhea" id="RHEA:10668"/>
        <dbReference type="Rhea" id="RHEA-COMP:9696"/>
        <dbReference type="Rhea" id="RHEA-COMP:9697"/>
        <dbReference type="ChEBI" id="CHEBI:64716"/>
        <dbReference type="ChEBI" id="CHEBI:75792"/>
        <dbReference type="ChEBI" id="CHEBI:78442"/>
        <dbReference type="ChEBI" id="CHEBI:78529"/>
        <dbReference type="EC" id="2.3.2.3"/>
    </reaction>
</comment>
<keyword evidence="2" id="KW-1003">Cell membrane</keyword>
<evidence type="ECO:0000256" key="1">
    <source>
        <dbReference type="ARBA" id="ARBA00004651"/>
    </source>
</evidence>
<comment type="function">
    <text evidence="6">Catalyzes the transfer of a lysyl group from L-lysyl-tRNA(Lys) to membrane-bound phosphatidylglycerol (PG), which produces lysylphosphatidylglycerol (LPG), a major component of the bacterial membrane with a positive net charge. LPG synthesis contributes to bacterial virulence as it is involved in the resistance mechanism against cationic antimicrobial peptides (CAMP) produces by the host's immune system (defensins, cathelicidins) and by the competing microorganisms.</text>
</comment>
<dbReference type="GO" id="GO:0005886">
    <property type="term" value="C:plasma membrane"/>
    <property type="evidence" value="ECO:0007669"/>
    <property type="project" value="UniProtKB-SubCell"/>
</dbReference>
<feature type="transmembrane region" description="Helical" evidence="6">
    <location>
        <begin position="7"/>
        <end position="27"/>
    </location>
</feature>
<keyword evidence="3 6" id="KW-0812">Transmembrane</keyword>
<keyword evidence="6" id="KW-0808">Transferase</keyword>
<feature type="transmembrane region" description="Helical" evidence="6">
    <location>
        <begin position="47"/>
        <end position="68"/>
    </location>
</feature>